<dbReference type="InterPro" id="IPR013762">
    <property type="entry name" value="Integrase-like_cat_sf"/>
</dbReference>
<protein>
    <submittedName>
        <fullName evidence="4">Site-specific integrase</fullName>
    </submittedName>
</protein>
<sequence>MAYIKKRKHKLSTSYLVTVQRRGYGIFSKSFPTLTEAKKWSRTMEAKFDRGDTSDYSEASKVTLGDLFKRYISEGKHKKKKQWKNEEYRKDQLLEDEISTVNLLRFSTKHLADYRDRRLEDVLGPTFNKDFNFISVVIQTALTDWEMYLPHNPCKIFKREPEGNPRERVLQEHEQTRLLEQCAVSNNIYLKPMVSFSIETSVRQGELLKIKYDHINWKKRLLTLFDTKNGENRTIPLSEKEFLILSSLPRQFDKKMFPMTRDSLKSHFNRAKIRAEIEGFRWHDLRRTAISQMFQIRKFDLPTVQLMSGHKNPGVLLKVYTKLDPEKLVATIG</sequence>
<dbReference type="SUPFAM" id="SSF56349">
    <property type="entry name" value="DNA breaking-rejoining enzymes"/>
    <property type="match status" value="1"/>
</dbReference>
<dbReference type="InterPro" id="IPR011010">
    <property type="entry name" value="DNA_brk_join_enz"/>
</dbReference>
<accession>A0A3D5IXK0</accession>
<evidence type="ECO:0000256" key="2">
    <source>
        <dbReference type="ARBA" id="ARBA00023172"/>
    </source>
</evidence>
<dbReference type="Gene3D" id="1.10.443.10">
    <property type="entry name" value="Intergrase catalytic core"/>
    <property type="match status" value="1"/>
</dbReference>
<organism evidence="4 5">
    <name type="scientific">Zunongwangia profunda</name>
    <dbReference type="NCBI Taxonomy" id="398743"/>
    <lineage>
        <taxon>Bacteria</taxon>
        <taxon>Pseudomonadati</taxon>
        <taxon>Bacteroidota</taxon>
        <taxon>Flavobacteriia</taxon>
        <taxon>Flavobacteriales</taxon>
        <taxon>Flavobacteriaceae</taxon>
        <taxon>Zunongwangia</taxon>
    </lineage>
</organism>
<evidence type="ECO:0000313" key="5">
    <source>
        <dbReference type="Proteomes" id="UP000264330"/>
    </source>
</evidence>
<name>A0A3D5IXK0_9FLAO</name>
<dbReference type="CDD" id="cd00796">
    <property type="entry name" value="INT_Rci_Hp1_C"/>
    <property type="match status" value="1"/>
</dbReference>
<dbReference type="InterPro" id="IPR010998">
    <property type="entry name" value="Integrase_recombinase_N"/>
</dbReference>
<feature type="non-terminal residue" evidence="4">
    <location>
        <position position="333"/>
    </location>
</feature>
<gene>
    <name evidence="4" type="ORF">DGQ38_05125</name>
</gene>
<dbReference type="PROSITE" id="PS51898">
    <property type="entry name" value="TYR_RECOMBINASE"/>
    <property type="match status" value="1"/>
</dbReference>
<proteinExistence type="predicted"/>
<dbReference type="InterPro" id="IPR050090">
    <property type="entry name" value="Tyrosine_recombinase_XerCD"/>
</dbReference>
<evidence type="ECO:0000256" key="1">
    <source>
        <dbReference type="ARBA" id="ARBA00023125"/>
    </source>
</evidence>
<dbReference type="GO" id="GO:0015074">
    <property type="term" value="P:DNA integration"/>
    <property type="evidence" value="ECO:0007669"/>
    <property type="project" value="InterPro"/>
</dbReference>
<dbReference type="GO" id="GO:0003677">
    <property type="term" value="F:DNA binding"/>
    <property type="evidence" value="ECO:0007669"/>
    <property type="project" value="UniProtKB-KW"/>
</dbReference>
<dbReference type="GO" id="GO:0006310">
    <property type="term" value="P:DNA recombination"/>
    <property type="evidence" value="ECO:0007669"/>
    <property type="project" value="UniProtKB-KW"/>
</dbReference>
<feature type="domain" description="Tyr recombinase" evidence="3">
    <location>
        <begin position="165"/>
        <end position="333"/>
    </location>
</feature>
<keyword evidence="1" id="KW-0238">DNA-binding</keyword>
<dbReference type="InterPro" id="IPR002104">
    <property type="entry name" value="Integrase_catalytic"/>
</dbReference>
<keyword evidence="2" id="KW-0233">DNA recombination</keyword>
<comment type="caution">
    <text evidence="4">The sequence shown here is derived from an EMBL/GenBank/DDBJ whole genome shotgun (WGS) entry which is preliminary data.</text>
</comment>
<dbReference type="EMBL" id="DPMF01000114">
    <property type="protein sequence ID" value="HCV80413.1"/>
    <property type="molecule type" value="Genomic_DNA"/>
</dbReference>
<dbReference type="PANTHER" id="PTHR30349">
    <property type="entry name" value="PHAGE INTEGRASE-RELATED"/>
    <property type="match status" value="1"/>
</dbReference>
<evidence type="ECO:0000313" key="4">
    <source>
        <dbReference type="EMBL" id="HCV80413.1"/>
    </source>
</evidence>
<dbReference type="Gene3D" id="1.10.150.130">
    <property type="match status" value="1"/>
</dbReference>
<evidence type="ECO:0000259" key="3">
    <source>
        <dbReference type="PROSITE" id="PS51898"/>
    </source>
</evidence>
<dbReference type="Proteomes" id="UP000264330">
    <property type="component" value="Unassembled WGS sequence"/>
</dbReference>
<dbReference type="Pfam" id="PF00589">
    <property type="entry name" value="Phage_integrase"/>
    <property type="match status" value="1"/>
</dbReference>
<reference evidence="4 5" key="1">
    <citation type="journal article" date="2018" name="Nat. Biotechnol.">
        <title>A standardized bacterial taxonomy based on genome phylogeny substantially revises the tree of life.</title>
        <authorList>
            <person name="Parks D.H."/>
            <person name="Chuvochina M."/>
            <person name="Waite D.W."/>
            <person name="Rinke C."/>
            <person name="Skarshewski A."/>
            <person name="Chaumeil P.A."/>
            <person name="Hugenholtz P."/>
        </authorList>
    </citation>
    <scope>NUCLEOTIDE SEQUENCE [LARGE SCALE GENOMIC DNA]</scope>
    <source>
        <strain evidence="4">UBA9359</strain>
    </source>
</reference>
<dbReference type="AlphaFoldDB" id="A0A3D5IXK0"/>
<dbReference type="PANTHER" id="PTHR30349:SF94">
    <property type="entry name" value="INTEGRASE_RECOMBINASE HI_1414-RELATED"/>
    <property type="match status" value="1"/>
</dbReference>